<protein>
    <submittedName>
        <fullName evidence="2">Uncharacterized protein</fullName>
    </submittedName>
</protein>
<feature type="region of interest" description="Disordered" evidence="1">
    <location>
        <begin position="214"/>
        <end position="236"/>
    </location>
</feature>
<name>A0A9P4ISZ1_9PEZI</name>
<gene>
    <name evidence="2" type="ORF">K461DRAFT_298368</name>
</gene>
<accession>A0A9P4ISZ1</accession>
<proteinExistence type="predicted"/>
<feature type="region of interest" description="Disordered" evidence="1">
    <location>
        <begin position="293"/>
        <end position="336"/>
    </location>
</feature>
<organism evidence="2 3">
    <name type="scientific">Myriangium duriaei CBS 260.36</name>
    <dbReference type="NCBI Taxonomy" id="1168546"/>
    <lineage>
        <taxon>Eukaryota</taxon>
        <taxon>Fungi</taxon>
        <taxon>Dikarya</taxon>
        <taxon>Ascomycota</taxon>
        <taxon>Pezizomycotina</taxon>
        <taxon>Dothideomycetes</taxon>
        <taxon>Dothideomycetidae</taxon>
        <taxon>Myriangiales</taxon>
        <taxon>Myriangiaceae</taxon>
        <taxon>Myriangium</taxon>
    </lineage>
</organism>
<comment type="caution">
    <text evidence="2">The sequence shown here is derived from an EMBL/GenBank/DDBJ whole genome shotgun (WGS) entry which is preliminary data.</text>
</comment>
<keyword evidence="3" id="KW-1185">Reference proteome</keyword>
<reference evidence="2" key="1">
    <citation type="journal article" date="2020" name="Stud. Mycol.">
        <title>101 Dothideomycetes genomes: a test case for predicting lifestyles and emergence of pathogens.</title>
        <authorList>
            <person name="Haridas S."/>
            <person name="Albert R."/>
            <person name="Binder M."/>
            <person name="Bloem J."/>
            <person name="Labutti K."/>
            <person name="Salamov A."/>
            <person name="Andreopoulos B."/>
            <person name="Baker S."/>
            <person name="Barry K."/>
            <person name="Bills G."/>
            <person name="Bluhm B."/>
            <person name="Cannon C."/>
            <person name="Castanera R."/>
            <person name="Culley D."/>
            <person name="Daum C."/>
            <person name="Ezra D."/>
            <person name="Gonzalez J."/>
            <person name="Henrissat B."/>
            <person name="Kuo A."/>
            <person name="Liang C."/>
            <person name="Lipzen A."/>
            <person name="Lutzoni F."/>
            <person name="Magnuson J."/>
            <person name="Mondo S."/>
            <person name="Nolan M."/>
            <person name="Ohm R."/>
            <person name="Pangilinan J."/>
            <person name="Park H.-J."/>
            <person name="Ramirez L."/>
            <person name="Alfaro M."/>
            <person name="Sun H."/>
            <person name="Tritt A."/>
            <person name="Yoshinaga Y."/>
            <person name="Zwiers L.-H."/>
            <person name="Turgeon B."/>
            <person name="Goodwin S."/>
            <person name="Spatafora J."/>
            <person name="Crous P."/>
            <person name="Grigoriev I."/>
        </authorList>
    </citation>
    <scope>NUCLEOTIDE SEQUENCE</scope>
    <source>
        <strain evidence="2">CBS 260.36</strain>
    </source>
</reference>
<evidence type="ECO:0000313" key="3">
    <source>
        <dbReference type="Proteomes" id="UP000799439"/>
    </source>
</evidence>
<dbReference type="EMBL" id="ML996095">
    <property type="protein sequence ID" value="KAF2147756.1"/>
    <property type="molecule type" value="Genomic_DNA"/>
</dbReference>
<sequence length="362" mass="40734">MLSITFPESTYDKPLFVWAKEYRRFKQLGQLPQQSPPLQTLGRMADLDGIPMNLHGLIVGFVPVDFKSLGLEASREARSPYREWFMHSRARRMEDYCSASWTTLKFNQNVALVVARWQNMHIPYERRKREVVYDVLLDADSQGILTGYCIAKHDVFWLPQYRNDLVSAGSMADRSADIIRDILKEHYERLLEGGERWQWQSPLATSRGIIPSSSITPMAGTDSRMAGSQPTLGRPEIGEVYDSRTSAQKQLFHDIMSQVNHAVKSGDFKSIIAYAKDVLKPILDYNKDLAGKQREQSHVDSHKGHGGHSSIGCNLDQAEQSTGTAQSNTTAGSASTAQADDSDCVVISHKRRRIEICDLLDS</sequence>
<feature type="compositionally biased region" description="Basic and acidic residues" evidence="1">
    <location>
        <begin position="293"/>
        <end position="303"/>
    </location>
</feature>
<feature type="compositionally biased region" description="Polar residues" evidence="1">
    <location>
        <begin position="317"/>
        <end position="336"/>
    </location>
</feature>
<dbReference type="AlphaFoldDB" id="A0A9P4ISZ1"/>
<evidence type="ECO:0000313" key="2">
    <source>
        <dbReference type="EMBL" id="KAF2147756.1"/>
    </source>
</evidence>
<evidence type="ECO:0000256" key="1">
    <source>
        <dbReference type="SAM" id="MobiDB-lite"/>
    </source>
</evidence>
<dbReference type="Proteomes" id="UP000799439">
    <property type="component" value="Unassembled WGS sequence"/>
</dbReference>